<dbReference type="EMBL" id="QURH01000863">
    <property type="protein sequence ID" value="RFU38152.1"/>
    <property type="molecule type" value="Genomic_DNA"/>
</dbReference>
<comment type="similarity">
    <text evidence="8">Belongs to the DyP-type peroxidase family.</text>
</comment>
<dbReference type="SUPFAM" id="SSF54909">
    <property type="entry name" value="Dimeric alpha+beta barrel"/>
    <property type="match status" value="1"/>
</dbReference>
<dbReference type="Pfam" id="PF20628">
    <property type="entry name" value="Dyp_perox_C"/>
    <property type="match status" value="1"/>
</dbReference>
<evidence type="ECO:0000313" key="13">
    <source>
        <dbReference type="Proteomes" id="UP000261811"/>
    </source>
</evidence>
<dbReference type="GO" id="GO:0020037">
    <property type="term" value="F:heme binding"/>
    <property type="evidence" value="ECO:0007669"/>
    <property type="project" value="InterPro"/>
</dbReference>
<keyword evidence="7" id="KW-0408">Iron</keyword>
<comment type="caution">
    <text evidence="12">The sequence shown here is derived from an EMBL/GenBank/DDBJ whole genome shotgun (WGS) entry which is preliminary data.</text>
</comment>
<dbReference type="GO" id="GO:0005829">
    <property type="term" value="C:cytosol"/>
    <property type="evidence" value="ECO:0007669"/>
    <property type="project" value="TreeGrafter"/>
</dbReference>
<keyword evidence="3" id="KW-0349">Heme</keyword>
<gene>
    <name evidence="12" type="ORF">DZF91_29195</name>
</gene>
<keyword evidence="4" id="KW-0479">Metal-binding</keyword>
<keyword evidence="5" id="KW-0732">Signal</keyword>
<proteinExistence type="inferred from homology"/>
<dbReference type="PANTHER" id="PTHR30521">
    <property type="entry name" value="DEFERROCHELATASE/PEROXIDASE"/>
    <property type="match status" value="1"/>
</dbReference>
<evidence type="ECO:0000259" key="11">
    <source>
        <dbReference type="Pfam" id="PF20628"/>
    </source>
</evidence>
<feature type="domain" description="Dyp-type peroxidase C-terminal" evidence="11">
    <location>
        <begin position="217"/>
        <end position="388"/>
    </location>
</feature>
<evidence type="ECO:0000256" key="1">
    <source>
        <dbReference type="ARBA" id="ARBA00001970"/>
    </source>
</evidence>
<keyword evidence="13" id="KW-1185">Reference proteome</keyword>
<dbReference type="PROSITE" id="PS51318">
    <property type="entry name" value="TAT"/>
    <property type="match status" value="1"/>
</dbReference>
<name>A0A372JDU7_9ACTN</name>
<dbReference type="GO" id="GO:0046872">
    <property type="term" value="F:metal ion binding"/>
    <property type="evidence" value="ECO:0007669"/>
    <property type="project" value="UniProtKB-KW"/>
</dbReference>
<evidence type="ECO:0000313" key="12">
    <source>
        <dbReference type="EMBL" id="RFU38152.1"/>
    </source>
</evidence>
<dbReference type="InterPro" id="IPR048327">
    <property type="entry name" value="Dyp_perox_N"/>
</dbReference>
<dbReference type="InterPro" id="IPR006314">
    <property type="entry name" value="Dyp_peroxidase"/>
</dbReference>
<dbReference type="AlphaFoldDB" id="A0A372JDU7"/>
<dbReference type="InterPro" id="IPR048328">
    <property type="entry name" value="Dyp_perox_C"/>
</dbReference>
<feature type="region of interest" description="Disordered" evidence="9">
    <location>
        <begin position="31"/>
        <end position="63"/>
    </location>
</feature>
<dbReference type="InterPro" id="IPR011008">
    <property type="entry name" value="Dimeric_a/b-barrel"/>
</dbReference>
<evidence type="ECO:0000256" key="9">
    <source>
        <dbReference type="SAM" id="MobiDB-lite"/>
    </source>
</evidence>
<evidence type="ECO:0000256" key="8">
    <source>
        <dbReference type="ARBA" id="ARBA00025737"/>
    </source>
</evidence>
<evidence type="ECO:0000256" key="3">
    <source>
        <dbReference type="ARBA" id="ARBA00022617"/>
    </source>
</evidence>
<keyword evidence="2 12" id="KW-0575">Peroxidase</keyword>
<sequence length="401" mass="42635">MEDDVTDRRSFLRGALAAGVGGVAGASVAAGASAASGGGDDHRDAPPPLRGFHGAHQAGVEEAPLPRTTVVAFDVIAGNRRELTDLMRTITDRARALTAGGVPDGAGITGPPADSGVLGPSVPGGNLLVTVGVGASLFDHRFGLAARRPARLTAMPTFPNDALDPAWCHGDLSLQLSARDPDTVLHALRDIARHTRGAAQIRWRIDGFTSPPRPSGTPRNLLGFRDGTANPAPAELGRLVWTDDGGTFLVVRLIRMLVEFWDRIGIGEQERIIGRARDTGAPLDGDRESDRPDFAADPVGKIIPLTSHIRLANPRTPATAGSRILRRGFNYDRGVDAVGDLDMGLVFTCYQRDIPSQFEAVQHRLKDEPLVDYVRPFGGGYFFVLPGVRDAGDHLGRALLS</sequence>
<accession>A0A372JDU7</accession>
<evidence type="ECO:0000259" key="10">
    <source>
        <dbReference type="Pfam" id="PF04261"/>
    </source>
</evidence>
<dbReference type="Proteomes" id="UP000261811">
    <property type="component" value="Unassembled WGS sequence"/>
</dbReference>
<keyword evidence="6" id="KW-0560">Oxidoreductase</keyword>
<evidence type="ECO:0000256" key="4">
    <source>
        <dbReference type="ARBA" id="ARBA00022723"/>
    </source>
</evidence>
<evidence type="ECO:0000256" key="7">
    <source>
        <dbReference type="ARBA" id="ARBA00023004"/>
    </source>
</evidence>
<organism evidence="12 13">
    <name type="scientific">Actinomadura logoneensis</name>
    <dbReference type="NCBI Taxonomy" id="2293572"/>
    <lineage>
        <taxon>Bacteria</taxon>
        <taxon>Bacillati</taxon>
        <taxon>Actinomycetota</taxon>
        <taxon>Actinomycetes</taxon>
        <taxon>Streptosporangiales</taxon>
        <taxon>Thermomonosporaceae</taxon>
        <taxon>Actinomadura</taxon>
    </lineage>
</organism>
<evidence type="ECO:0000256" key="6">
    <source>
        <dbReference type="ARBA" id="ARBA00023002"/>
    </source>
</evidence>
<dbReference type="InterPro" id="IPR006311">
    <property type="entry name" value="TAT_signal"/>
</dbReference>
<dbReference type="PROSITE" id="PS51404">
    <property type="entry name" value="DYP_PEROXIDASE"/>
    <property type="match status" value="1"/>
</dbReference>
<dbReference type="NCBIfam" id="TIGR01413">
    <property type="entry name" value="Dyp_perox_fam"/>
    <property type="match status" value="1"/>
</dbReference>
<dbReference type="OrthoDB" id="9781066at2"/>
<evidence type="ECO:0000256" key="2">
    <source>
        <dbReference type="ARBA" id="ARBA00022559"/>
    </source>
</evidence>
<dbReference type="PANTHER" id="PTHR30521:SF4">
    <property type="entry name" value="DEFERROCHELATASE"/>
    <property type="match status" value="1"/>
</dbReference>
<protein>
    <submittedName>
        <fullName evidence="12">Dyp-type peroxidase</fullName>
    </submittedName>
</protein>
<evidence type="ECO:0000256" key="5">
    <source>
        <dbReference type="ARBA" id="ARBA00022729"/>
    </source>
</evidence>
<dbReference type="Pfam" id="PF04261">
    <property type="entry name" value="Dyp_perox_N"/>
    <property type="match status" value="1"/>
</dbReference>
<reference evidence="12 13" key="1">
    <citation type="submission" date="2018-08" db="EMBL/GenBank/DDBJ databases">
        <title>Actinomadura jelena sp. nov., a novel Actinomycete isolated from soil in Chad.</title>
        <authorList>
            <person name="Shi L."/>
        </authorList>
    </citation>
    <scope>NUCLEOTIDE SEQUENCE [LARGE SCALE GENOMIC DNA]</scope>
    <source>
        <strain evidence="12 13">NEAU-G17</strain>
    </source>
</reference>
<feature type="domain" description="Dyp-type peroxidase N-terminal" evidence="10">
    <location>
        <begin position="58"/>
        <end position="208"/>
    </location>
</feature>
<comment type="cofactor">
    <cofactor evidence="1">
        <name>heme b</name>
        <dbReference type="ChEBI" id="CHEBI:60344"/>
    </cofactor>
</comment>
<dbReference type="GO" id="GO:0004601">
    <property type="term" value="F:peroxidase activity"/>
    <property type="evidence" value="ECO:0007669"/>
    <property type="project" value="UniProtKB-KW"/>
</dbReference>